<evidence type="ECO:0000256" key="1">
    <source>
        <dbReference type="SAM" id="MobiDB-lite"/>
    </source>
</evidence>
<feature type="compositionally biased region" description="Low complexity" evidence="1">
    <location>
        <begin position="215"/>
        <end position="226"/>
    </location>
</feature>
<proteinExistence type="predicted"/>
<dbReference type="EMBL" id="CADCTL010000195">
    <property type="protein sequence ID" value="CAA9265232.1"/>
    <property type="molecule type" value="Genomic_DNA"/>
</dbReference>
<feature type="compositionally biased region" description="Basic residues" evidence="1">
    <location>
        <begin position="205"/>
        <end position="214"/>
    </location>
</feature>
<dbReference type="AlphaFoldDB" id="A0A6J4J1C1"/>
<gene>
    <name evidence="2" type="ORF">AVDCRST_MAG04-2814</name>
</gene>
<feature type="compositionally biased region" description="Basic and acidic residues" evidence="1">
    <location>
        <begin position="186"/>
        <end position="198"/>
    </location>
</feature>
<feature type="compositionally biased region" description="Low complexity" evidence="1">
    <location>
        <begin position="262"/>
        <end position="288"/>
    </location>
</feature>
<protein>
    <submittedName>
        <fullName evidence="2">Uncharacterized protein</fullName>
    </submittedName>
</protein>
<feature type="compositionally biased region" description="Basic and acidic residues" evidence="1">
    <location>
        <begin position="115"/>
        <end position="128"/>
    </location>
</feature>
<accession>A0A6J4J1C1</accession>
<feature type="non-terminal residue" evidence="2">
    <location>
        <position position="303"/>
    </location>
</feature>
<feature type="compositionally biased region" description="Basic and acidic residues" evidence="1">
    <location>
        <begin position="24"/>
        <end position="46"/>
    </location>
</feature>
<feature type="region of interest" description="Disordered" evidence="1">
    <location>
        <begin position="1"/>
        <end position="303"/>
    </location>
</feature>
<organism evidence="2">
    <name type="scientific">uncultured Acetobacteraceae bacterium</name>
    <dbReference type="NCBI Taxonomy" id="169975"/>
    <lineage>
        <taxon>Bacteria</taxon>
        <taxon>Pseudomonadati</taxon>
        <taxon>Pseudomonadota</taxon>
        <taxon>Alphaproteobacteria</taxon>
        <taxon>Acetobacterales</taxon>
        <taxon>Acetobacteraceae</taxon>
        <taxon>environmental samples</taxon>
    </lineage>
</organism>
<feature type="non-terminal residue" evidence="2">
    <location>
        <position position="1"/>
    </location>
</feature>
<name>A0A6J4J1C1_9PROT</name>
<reference evidence="2" key="1">
    <citation type="submission" date="2020-02" db="EMBL/GenBank/DDBJ databases">
        <authorList>
            <person name="Meier V. D."/>
        </authorList>
    </citation>
    <scope>NUCLEOTIDE SEQUENCE</scope>
    <source>
        <strain evidence="2">AVDCRST_MAG04</strain>
    </source>
</reference>
<sequence>GPDPPILHPQLGRCRHARAVRRGPAHDRARLRAGDHPRGRGNDRPRFAGPLGRLVLARSGPSGASRHRRHHGAPGRSRLGPRPRSLHPGQHRRRRGRRVPGRARGTPLQGHRRGRADAHAAADEHRALGPDQPALVRAREHRAVRPRVWRGRLPPRERPPRPAARAAQPARPDPDRAGGLASGVPPRHEPAEPVRARGTDLVPRLRPRGAHLRTRGLGARPAARGAPGRRGHGPDPRTRAARRGPGGARLPDRLARRRRPTRVPSRSLRARPLAAPARTPHPAAPRAAGAGGRPGRVLRRARV</sequence>
<feature type="compositionally biased region" description="Basic residues" evidence="1">
    <location>
        <begin position="13"/>
        <end position="23"/>
    </location>
</feature>
<feature type="compositionally biased region" description="Basic residues" evidence="1">
    <location>
        <begin position="65"/>
        <end position="101"/>
    </location>
</feature>
<evidence type="ECO:0000313" key="2">
    <source>
        <dbReference type="EMBL" id="CAA9265232.1"/>
    </source>
</evidence>